<feature type="region of interest" description="Disordered" evidence="1">
    <location>
        <begin position="128"/>
        <end position="224"/>
    </location>
</feature>
<feature type="compositionally biased region" description="Basic residues" evidence="1">
    <location>
        <begin position="193"/>
        <end position="208"/>
    </location>
</feature>
<reference evidence="2 3" key="1">
    <citation type="journal article" date="2016" name="Nat. Commun.">
        <title>Local admixture of amplified and diversified secreted pathogenesis determinants shapes mosaic Toxoplasma gondii genomes.</title>
        <authorList>
            <person name="Lorenzi H."/>
            <person name="Khan A."/>
            <person name="Behnke M.S."/>
            <person name="Namasivayam S."/>
            <person name="Swapna L.S."/>
            <person name="Hadjithomas M."/>
            <person name="Karamycheva S."/>
            <person name="Pinney D."/>
            <person name="Brunk B.P."/>
            <person name="Ajioka J.W."/>
            <person name="Ajzenberg D."/>
            <person name="Boothroyd J.C."/>
            <person name="Boyle J.P."/>
            <person name="Darde M.L."/>
            <person name="Diaz-Miranda M.A."/>
            <person name="Dubey J.P."/>
            <person name="Fritz H.M."/>
            <person name="Gennari S.M."/>
            <person name="Gregory B.D."/>
            <person name="Kim K."/>
            <person name="Saeij J.P."/>
            <person name="Su C."/>
            <person name="White M.W."/>
            <person name="Zhu X.Q."/>
            <person name="Howe D.K."/>
            <person name="Rosenthal B.M."/>
            <person name="Grigg M.E."/>
            <person name="Parkinson J."/>
            <person name="Liu L."/>
            <person name="Kissinger J.C."/>
            <person name="Roos D.S."/>
            <person name="Sibley L.D."/>
        </authorList>
    </citation>
    <scope>NUCLEOTIDE SEQUENCE [LARGE SCALE GENOMIC DNA]</scope>
    <source>
        <strain evidence="2 3">COUG</strain>
    </source>
</reference>
<gene>
    <name evidence="2" type="ORF">TGCOUG_359180</name>
</gene>
<organism evidence="2 3">
    <name type="scientific">Toxoplasma gondii COUG</name>
    <dbReference type="NCBI Taxonomy" id="1074873"/>
    <lineage>
        <taxon>Eukaryota</taxon>
        <taxon>Sar</taxon>
        <taxon>Alveolata</taxon>
        <taxon>Apicomplexa</taxon>
        <taxon>Conoidasida</taxon>
        <taxon>Coccidia</taxon>
        <taxon>Eucoccidiorida</taxon>
        <taxon>Eimeriorina</taxon>
        <taxon>Sarcocystidae</taxon>
        <taxon>Toxoplasma</taxon>
    </lineage>
</organism>
<dbReference type="VEuPathDB" id="ToxoDB:TGCOUG_359180"/>
<sequence length="224" mass="26251">MFTGAGGGRERVCVSTERTVRREERRKRASHGEGRAKSLWLDNDLLCALKTRNRTDKTRQQGEGLTSEDVFFRLVQMVRSLQKLPVELQELLPPLVVGVDASANLAERLLHLCVEFLQCHVLRRENKSRSEDRCRSAQQGLKKKRNGDARRTTEPPDKMSFFRRRQASKREWEAEIGSRKRARQLSKRAATAVKRRRQMRRQTRHHREKRETEEVPDARNAERK</sequence>
<dbReference type="Proteomes" id="UP000236343">
    <property type="component" value="Unassembled WGS sequence"/>
</dbReference>
<protein>
    <submittedName>
        <fullName evidence="2">Uncharacterized protein</fullName>
    </submittedName>
</protein>
<feature type="compositionally biased region" description="Basic and acidic residues" evidence="1">
    <location>
        <begin position="168"/>
        <end position="178"/>
    </location>
</feature>
<name>A0A2G8Y9H0_TOXGO</name>
<evidence type="ECO:0000313" key="3">
    <source>
        <dbReference type="Proteomes" id="UP000236343"/>
    </source>
</evidence>
<evidence type="ECO:0000256" key="1">
    <source>
        <dbReference type="SAM" id="MobiDB-lite"/>
    </source>
</evidence>
<dbReference type="EMBL" id="AGQR02000664">
    <property type="protein sequence ID" value="PIM03659.1"/>
    <property type="molecule type" value="Genomic_DNA"/>
</dbReference>
<comment type="caution">
    <text evidence="2">The sequence shown here is derived from an EMBL/GenBank/DDBJ whole genome shotgun (WGS) entry which is preliminary data.</text>
</comment>
<accession>A0A2G8Y9H0</accession>
<feature type="region of interest" description="Disordered" evidence="1">
    <location>
        <begin position="1"/>
        <end position="32"/>
    </location>
</feature>
<feature type="compositionally biased region" description="Basic and acidic residues" evidence="1">
    <location>
        <begin position="8"/>
        <end position="23"/>
    </location>
</feature>
<feature type="compositionally biased region" description="Basic and acidic residues" evidence="1">
    <location>
        <begin position="146"/>
        <end position="157"/>
    </location>
</feature>
<feature type="compositionally biased region" description="Basic and acidic residues" evidence="1">
    <location>
        <begin position="209"/>
        <end position="224"/>
    </location>
</feature>
<evidence type="ECO:0000313" key="2">
    <source>
        <dbReference type="EMBL" id="PIM03659.1"/>
    </source>
</evidence>
<dbReference type="AlphaFoldDB" id="A0A2G8Y9H0"/>
<proteinExistence type="predicted"/>